<dbReference type="AlphaFoldDB" id="A0A9P5TI66"/>
<comment type="caution">
    <text evidence="1">The sequence shown here is derived from an EMBL/GenBank/DDBJ whole genome shotgun (WGS) entry which is preliminary data.</text>
</comment>
<evidence type="ECO:0000313" key="2">
    <source>
        <dbReference type="Proteomes" id="UP000724874"/>
    </source>
</evidence>
<dbReference type="Proteomes" id="UP000724874">
    <property type="component" value="Unassembled WGS sequence"/>
</dbReference>
<keyword evidence="2" id="KW-1185">Reference proteome</keyword>
<organism evidence="1 2">
    <name type="scientific">Gymnopilus junonius</name>
    <name type="common">Spectacular rustgill mushroom</name>
    <name type="synonym">Gymnopilus spectabilis subsp. junonius</name>
    <dbReference type="NCBI Taxonomy" id="109634"/>
    <lineage>
        <taxon>Eukaryota</taxon>
        <taxon>Fungi</taxon>
        <taxon>Dikarya</taxon>
        <taxon>Basidiomycota</taxon>
        <taxon>Agaricomycotina</taxon>
        <taxon>Agaricomycetes</taxon>
        <taxon>Agaricomycetidae</taxon>
        <taxon>Agaricales</taxon>
        <taxon>Agaricineae</taxon>
        <taxon>Hymenogastraceae</taxon>
        <taxon>Gymnopilus</taxon>
    </lineage>
</organism>
<gene>
    <name evidence="1" type="ORF">CPB84DRAFT_263853</name>
</gene>
<protein>
    <submittedName>
        <fullName evidence="1">Uncharacterized protein</fullName>
    </submittedName>
</protein>
<evidence type="ECO:0000313" key="1">
    <source>
        <dbReference type="EMBL" id="KAF8880598.1"/>
    </source>
</evidence>
<reference evidence="1" key="1">
    <citation type="submission" date="2020-11" db="EMBL/GenBank/DDBJ databases">
        <authorList>
            <consortium name="DOE Joint Genome Institute"/>
            <person name="Ahrendt S."/>
            <person name="Riley R."/>
            <person name="Andreopoulos W."/>
            <person name="LaButti K."/>
            <person name="Pangilinan J."/>
            <person name="Ruiz-duenas F.J."/>
            <person name="Barrasa J.M."/>
            <person name="Sanchez-Garcia M."/>
            <person name="Camarero S."/>
            <person name="Miyauchi S."/>
            <person name="Serrano A."/>
            <person name="Linde D."/>
            <person name="Babiker R."/>
            <person name="Drula E."/>
            <person name="Ayuso-Fernandez I."/>
            <person name="Pacheco R."/>
            <person name="Padilla G."/>
            <person name="Ferreira P."/>
            <person name="Barriuso J."/>
            <person name="Kellner H."/>
            <person name="Castanera R."/>
            <person name="Alfaro M."/>
            <person name="Ramirez L."/>
            <person name="Pisabarro A.G."/>
            <person name="Kuo A."/>
            <person name="Tritt A."/>
            <person name="Lipzen A."/>
            <person name="He G."/>
            <person name="Yan M."/>
            <person name="Ng V."/>
            <person name="Cullen D."/>
            <person name="Martin F."/>
            <person name="Rosso M.-N."/>
            <person name="Henrissat B."/>
            <person name="Hibbett D."/>
            <person name="Martinez A.T."/>
            <person name="Grigoriev I.V."/>
        </authorList>
    </citation>
    <scope>NUCLEOTIDE SEQUENCE</scope>
    <source>
        <strain evidence="1">AH 44721</strain>
    </source>
</reference>
<proteinExistence type="predicted"/>
<accession>A0A9P5TI66</accession>
<sequence length="222" mass="25372">MLDIACQRVLEFLGLIAASSPPSSAYFEVSCNQSPLFNLSLDNENGKSRYQIYLWEYPSFSKRLLSHFSSVTSIPNIPEITLYFQSLPPEVIPAFKCVVMPFRSVTWLRASEQTLNFLLESCDPHCLPNLHTLMTSHEKYHEWSRLALKYPYGIVVAFLQHRKAIGLPLSILDISDHPDSWIHDVEPLEHVSCLTIWYVDPATKTVADYVCGRNTLTRSDSY</sequence>
<dbReference type="EMBL" id="JADNYJ010000139">
    <property type="protein sequence ID" value="KAF8880598.1"/>
    <property type="molecule type" value="Genomic_DNA"/>
</dbReference>
<name>A0A9P5TI66_GYMJU</name>